<evidence type="ECO:0000256" key="7">
    <source>
        <dbReference type="ARBA" id="ARBA00049453"/>
    </source>
</evidence>
<feature type="region of interest" description="Disordered" evidence="8">
    <location>
        <begin position="1"/>
        <end position="138"/>
    </location>
</feature>
<evidence type="ECO:0000313" key="11">
    <source>
        <dbReference type="EMBL" id="PWN91747.1"/>
    </source>
</evidence>
<dbReference type="EMBL" id="KZ819635">
    <property type="protein sequence ID" value="PWN91747.1"/>
    <property type="molecule type" value="Genomic_DNA"/>
</dbReference>
<evidence type="ECO:0000256" key="1">
    <source>
        <dbReference type="ARBA" id="ARBA00006962"/>
    </source>
</evidence>
<dbReference type="InterPro" id="IPR004276">
    <property type="entry name" value="GlycoTrans_28_N"/>
</dbReference>
<keyword evidence="4" id="KW-0808">Transferase</keyword>
<comment type="catalytic activity">
    <reaction evidence="7">
        <text>a sterol + UDP-alpha-D-glucose = a sterol 3-beta-D-glucoside + UDP + H(+)</text>
        <dbReference type="Rhea" id="RHEA:22724"/>
        <dbReference type="ChEBI" id="CHEBI:15378"/>
        <dbReference type="ChEBI" id="CHEBI:15889"/>
        <dbReference type="ChEBI" id="CHEBI:37424"/>
        <dbReference type="ChEBI" id="CHEBI:58223"/>
        <dbReference type="ChEBI" id="CHEBI:58885"/>
        <dbReference type="EC" id="2.4.1.173"/>
    </reaction>
    <physiologicalReaction direction="left-to-right" evidence="7">
        <dbReference type="Rhea" id="RHEA:22725"/>
    </physiologicalReaction>
</comment>
<dbReference type="InterPro" id="IPR002213">
    <property type="entry name" value="UDP_glucos_trans"/>
</dbReference>
<feature type="region of interest" description="Disordered" evidence="8">
    <location>
        <begin position="1545"/>
        <end position="1675"/>
    </location>
</feature>
<dbReference type="Gene3D" id="3.40.50.2000">
    <property type="entry name" value="Glycogen Phosphorylase B"/>
    <property type="match status" value="2"/>
</dbReference>
<feature type="compositionally biased region" description="Acidic residues" evidence="8">
    <location>
        <begin position="814"/>
        <end position="826"/>
    </location>
</feature>
<feature type="compositionally biased region" description="Basic and acidic residues" evidence="8">
    <location>
        <begin position="487"/>
        <end position="500"/>
    </location>
</feature>
<evidence type="ECO:0000256" key="4">
    <source>
        <dbReference type="ARBA" id="ARBA00022679"/>
    </source>
</evidence>
<dbReference type="Proteomes" id="UP000245768">
    <property type="component" value="Unassembled WGS sequence"/>
</dbReference>
<feature type="compositionally biased region" description="Basic and acidic residues" evidence="8">
    <location>
        <begin position="246"/>
        <end position="255"/>
    </location>
</feature>
<feature type="compositionally biased region" description="Acidic residues" evidence="8">
    <location>
        <begin position="1491"/>
        <end position="1505"/>
    </location>
</feature>
<feature type="compositionally biased region" description="Basic and acidic residues" evidence="8">
    <location>
        <begin position="70"/>
        <end position="86"/>
    </location>
</feature>
<evidence type="ECO:0000256" key="5">
    <source>
        <dbReference type="ARBA" id="ARBA00029843"/>
    </source>
</evidence>
<feature type="region of interest" description="Disordered" evidence="8">
    <location>
        <begin position="312"/>
        <end position="500"/>
    </location>
</feature>
<feature type="compositionally biased region" description="Basic and acidic residues" evidence="8">
    <location>
        <begin position="425"/>
        <end position="443"/>
    </location>
</feature>
<feature type="compositionally biased region" description="Basic and acidic residues" evidence="8">
    <location>
        <begin position="208"/>
        <end position="230"/>
    </location>
</feature>
<dbReference type="FunFam" id="3.40.50.2000:FF:000029">
    <property type="entry name" value="Sterol 3-beta-glucosyltransferase"/>
    <property type="match status" value="1"/>
</dbReference>
<dbReference type="STRING" id="215250.A0A316YQU1"/>
<dbReference type="InterPro" id="IPR050426">
    <property type="entry name" value="Glycosyltransferase_28"/>
</dbReference>
<feature type="compositionally biased region" description="Polar residues" evidence="8">
    <location>
        <begin position="114"/>
        <end position="137"/>
    </location>
</feature>
<gene>
    <name evidence="11" type="ORF">FA10DRAFT_284672</name>
</gene>
<name>A0A316YQU1_9BASI</name>
<organism evidence="11 12">
    <name type="scientific">Acaromyces ingoldii</name>
    <dbReference type="NCBI Taxonomy" id="215250"/>
    <lineage>
        <taxon>Eukaryota</taxon>
        <taxon>Fungi</taxon>
        <taxon>Dikarya</taxon>
        <taxon>Basidiomycota</taxon>
        <taxon>Ustilaginomycotina</taxon>
        <taxon>Exobasidiomycetes</taxon>
        <taxon>Exobasidiales</taxon>
        <taxon>Cryptobasidiaceae</taxon>
        <taxon>Acaromyces</taxon>
    </lineage>
</organism>
<reference evidence="11 12" key="1">
    <citation type="journal article" date="2018" name="Mol. Biol. Evol.">
        <title>Broad Genomic Sampling Reveals a Smut Pathogenic Ancestry of the Fungal Clade Ustilaginomycotina.</title>
        <authorList>
            <person name="Kijpornyongpan T."/>
            <person name="Mondo S.J."/>
            <person name="Barry K."/>
            <person name="Sandor L."/>
            <person name="Lee J."/>
            <person name="Lipzen A."/>
            <person name="Pangilinan J."/>
            <person name="LaButti K."/>
            <person name="Hainaut M."/>
            <person name="Henrissat B."/>
            <person name="Grigoriev I.V."/>
            <person name="Spatafora J.W."/>
            <person name="Aime M.C."/>
        </authorList>
    </citation>
    <scope>NUCLEOTIDE SEQUENCE [LARGE SCALE GENOMIC DNA]</scope>
    <source>
        <strain evidence="11 12">MCA 4198</strain>
    </source>
</reference>
<dbReference type="RefSeq" id="XP_025378945.1">
    <property type="nucleotide sequence ID" value="XM_025523936.1"/>
</dbReference>
<feature type="compositionally biased region" description="Low complexity" evidence="8">
    <location>
        <begin position="1462"/>
        <end position="1490"/>
    </location>
</feature>
<feature type="region of interest" description="Disordered" evidence="8">
    <location>
        <begin position="959"/>
        <end position="983"/>
    </location>
</feature>
<dbReference type="CDD" id="cd03784">
    <property type="entry name" value="GT1_Gtf-like"/>
    <property type="match status" value="1"/>
</dbReference>
<evidence type="ECO:0000259" key="10">
    <source>
        <dbReference type="Pfam" id="PF06722"/>
    </source>
</evidence>
<keyword evidence="12" id="KW-1185">Reference proteome</keyword>
<dbReference type="SUPFAM" id="SSF53756">
    <property type="entry name" value="UDP-Glycosyltransferase/glycogen phosphorylase"/>
    <property type="match status" value="1"/>
</dbReference>
<dbReference type="PANTHER" id="PTHR48050">
    <property type="entry name" value="STEROL 3-BETA-GLUCOSYLTRANSFERASE"/>
    <property type="match status" value="1"/>
</dbReference>
<dbReference type="Gene3D" id="2.30.29.30">
    <property type="entry name" value="Pleckstrin-homology domain (PH domain)/Phosphotyrosine-binding domain (PTB)"/>
    <property type="match status" value="1"/>
</dbReference>
<proteinExistence type="inferred from homology"/>
<feature type="compositionally biased region" description="Polar residues" evidence="8">
    <location>
        <begin position="9"/>
        <end position="34"/>
    </location>
</feature>
<dbReference type="Pfam" id="PF03033">
    <property type="entry name" value="Glyco_transf_28"/>
    <property type="match status" value="1"/>
</dbReference>
<feature type="region of interest" description="Disordered" evidence="8">
    <location>
        <begin position="1779"/>
        <end position="1815"/>
    </location>
</feature>
<dbReference type="PANTHER" id="PTHR48050:SF26">
    <property type="entry name" value="STEROL 3-BETA-GLUCOSYLTRANSFERASE"/>
    <property type="match status" value="1"/>
</dbReference>
<feature type="compositionally biased region" description="Low complexity" evidence="8">
    <location>
        <begin position="233"/>
        <end position="245"/>
    </location>
</feature>
<keyword evidence="3" id="KW-0328">Glycosyltransferase</keyword>
<feature type="region of interest" description="Disordered" evidence="8">
    <location>
        <begin position="175"/>
        <end position="270"/>
    </location>
</feature>
<feature type="domain" description="Glycosyltransferase family 28 N-terminal" evidence="9">
    <location>
        <begin position="1017"/>
        <end position="1151"/>
    </location>
</feature>
<comment type="similarity">
    <text evidence="1">Belongs to the glycosyltransferase 28 family.</text>
</comment>
<feature type="compositionally biased region" description="Basic and acidic residues" evidence="8">
    <location>
        <begin position="361"/>
        <end position="379"/>
    </location>
</feature>
<feature type="compositionally biased region" description="Basic and acidic residues" evidence="8">
    <location>
        <begin position="963"/>
        <end position="976"/>
    </location>
</feature>
<evidence type="ECO:0000256" key="6">
    <source>
        <dbReference type="ARBA" id="ARBA00047886"/>
    </source>
</evidence>
<dbReference type="SUPFAM" id="SSF50729">
    <property type="entry name" value="PH domain-like"/>
    <property type="match status" value="1"/>
</dbReference>
<feature type="compositionally biased region" description="Basic and acidic residues" evidence="8">
    <location>
        <begin position="392"/>
        <end position="412"/>
    </location>
</feature>
<feature type="compositionally biased region" description="Acidic residues" evidence="8">
    <location>
        <begin position="179"/>
        <end position="195"/>
    </location>
</feature>
<comment type="catalytic activity">
    <reaction evidence="6">
        <text>ergosterol + UDP-alpha-D-glucose = ergosteryl 3-beta-D-glucoside + UDP + H(+)</text>
        <dbReference type="Rhea" id="RHEA:61836"/>
        <dbReference type="ChEBI" id="CHEBI:15378"/>
        <dbReference type="ChEBI" id="CHEBI:16933"/>
        <dbReference type="ChEBI" id="CHEBI:52973"/>
        <dbReference type="ChEBI" id="CHEBI:58223"/>
        <dbReference type="ChEBI" id="CHEBI:58885"/>
    </reaction>
    <physiologicalReaction direction="left-to-right" evidence="6">
        <dbReference type="Rhea" id="RHEA:61837"/>
    </physiologicalReaction>
</comment>
<feature type="region of interest" description="Disordered" evidence="8">
    <location>
        <begin position="804"/>
        <end position="828"/>
    </location>
</feature>
<feature type="compositionally biased region" description="Low complexity" evidence="8">
    <location>
        <begin position="1592"/>
        <end position="1607"/>
    </location>
</feature>
<dbReference type="InterPro" id="IPR011993">
    <property type="entry name" value="PH-like_dom_sf"/>
</dbReference>
<feature type="compositionally biased region" description="Low complexity" evidence="8">
    <location>
        <begin position="474"/>
        <end position="486"/>
    </location>
</feature>
<evidence type="ECO:0000259" key="9">
    <source>
        <dbReference type="Pfam" id="PF03033"/>
    </source>
</evidence>
<dbReference type="GeneID" id="37045852"/>
<dbReference type="InParanoid" id="A0A316YQU1"/>
<protein>
    <recommendedName>
        <fullName evidence="2">sterol 3beta-glucosyltransferase</fullName>
        <ecNumber evidence="2">2.4.1.173</ecNumber>
    </recommendedName>
    <alternativeName>
        <fullName evidence="5">Autophagy-related protein 26</fullName>
    </alternativeName>
</protein>
<dbReference type="GO" id="GO:0016125">
    <property type="term" value="P:sterol metabolic process"/>
    <property type="evidence" value="ECO:0007669"/>
    <property type="project" value="TreeGrafter"/>
</dbReference>
<dbReference type="OrthoDB" id="10261837at2759"/>
<feature type="domain" description="Erythromycin biosynthesis protein CIII-like C-terminal" evidence="10">
    <location>
        <begin position="1313"/>
        <end position="1418"/>
    </location>
</feature>
<evidence type="ECO:0000256" key="2">
    <source>
        <dbReference type="ARBA" id="ARBA00012650"/>
    </source>
</evidence>
<dbReference type="EC" id="2.4.1.173" evidence="2"/>
<evidence type="ECO:0000256" key="8">
    <source>
        <dbReference type="SAM" id="MobiDB-lite"/>
    </source>
</evidence>
<evidence type="ECO:0000313" key="12">
    <source>
        <dbReference type="Proteomes" id="UP000245768"/>
    </source>
</evidence>
<feature type="compositionally biased region" description="Low complexity" evidence="8">
    <location>
        <begin position="1550"/>
        <end position="1559"/>
    </location>
</feature>
<feature type="compositionally biased region" description="Basic and acidic residues" evidence="8">
    <location>
        <begin position="804"/>
        <end position="813"/>
    </location>
</feature>
<feature type="region of interest" description="Disordered" evidence="8">
    <location>
        <begin position="1688"/>
        <end position="1734"/>
    </location>
</feature>
<dbReference type="Pfam" id="PF06722">
    <property type="entry name" value="EryCIII-like_C"/>
    <property type="match status" value="1"/>
</dbReference>
<evidence type="ECO:0000256" key="3">
    <source>
        <dbReference type="ARBA" id="ARBA00022676"/>
    </source>
</evidence>
<dbReference type="GO" id="GO:0016906">
    <property type="term" value="F:sterol 3-beta-glucosyltransferase activity"/>
    <property type="evidence" value="ECO:0007669"/>
    <property type="project" value="UniProtKB-EC"/>
</dbReference>
<dbReference type="GO" id="GO:0005975">
    <property type="term" value="P:carbohydrate metabolic process"/>
    <property type="evidence" value="ECO:0007669"/>
    <property type="project" value="InterPro"/>
</dbReference>
<dbReference type="InterPro" id="IPR010610">
    <property type="entry name" value="EryCIII-like_C"/>
</dbReference>
<accession>A0A316YQU1</accession>
<feature type="compositionally biased region" description="Basic and acidic residues" evidence="8">
    <location>
        <begin position="1702"/>
        <end position="1725"/>
    </location>
</feature>
<dbReference type="FunFam" id="3.40.50.2000:FF:000009">
    <property type="entry name" value="Sterol 3-beta-glucosyltransferase UGT80A2"/>
    <property type="match status" value="1"/>
</dbReference>
<feature type="compositionally biased region" description="Low complexity" evidence="8">
    <location>
        <begin position="1649"/>
        <end position="1661"/>
    </location>
</feature>
<sequence>MAVAKRQDSASSDLSRGSESEQSTALSTPETSRPPSLYSAKPVSAHGDPEEEEGSRELQSYLDENAGYADGEKEKRASMGRDREFNMKTPTPETYRKKRNALGMTMSAPADSGKTATASSSTISPKGTGSGSQTQMATAVEDVCERPWQNEVDRWKGQGDACGLNSKLETLLRASALMQDEETTSESNDESEADADADRAYRPNQETGNKRLGEDLYHDKTPSAAPKHEYLASLSPRSELPAESSLESKKSKNEGAEAGASNVSSPGPWRKHMDYFFRLHQARADDAAAKGNLDQYEQERFLANKELKRLRRSARREADGQEAKGTEQRGKRTKAKGRERLPWGRSRSYQSSKTDGDSSGDEGKAGRKDARGDDHHGLKLDGAALQKMQSHSADDDHLSVIERVASRAESTKSGRSSSPPPISTEGERQAEEGGIQDGERKAADDDDEDGEEHILMKGDEDDEEIQSTAARQRASSIGSKASSTGSQRDENSRKNLNDDEKLQILISEFGESPPGEWNGNEEEKFIRDSPAVLFRRVLIKGYAALTSHRLTFLAFMSTAPSENAGIPAQQASGPNLDGVDPASLVIRRGPAVVHRPGLTKRKRKVWFELTPEALTAYPSSNELYEPLASVRNVEIDVIQPYHEKPTCVQIKVKGKKGALLEFETVEAALSWQREIDAAVWHAHYGSDKVRVSLPLARILDVETTTIMNFATNLTFTVLDTPQPSAYSTKDLYPHTHKLRDKVRWHDIKNDPTITTRKIDFSITEEWLQNMFADFTMALKVGKEWRATHATQDWPLVPYPTIEIEGGRRRREDGKDDGDGESDVEEVMNDKGEVAEDQHEKVRKRIIREFSLECRPDEVSILKADIVRSIPSGGILAIGPKYLCFYRRRTMTGMSDVRVKLPLADIQDVRLSKAYRWHYHGLRVQIRAHEDILFEVRSEEQRDKAVAWILDAVKGRKARQNSTFEERQQKTREESPARRLAQHSSLEVPSIPKEAINLLPKIVNAAPGMVHRVSPMKIICLTIGSRGDVQPYLALCKGLQKQGHECIIVSHAEYEDWVAKYGIAFRPAGGDPSVLMKLNVETKLFSAQFFRESIGKFRHWLDELLRAIAEQCYDADLIIESPSTFGGIHVAEAIGCSYMRAFTMPWTRTTSYPQAFSVPSTDLGGQYNAMSYTLFDQILWRASAGQINRWRKHMLNLPSTNLDKLDQSSIPFMYNFSPAVVPPPLDWGDRIEITGYWFLSSEAEKWQPPEELTAFLEKAKSDDKKIAYIGFGSITIPDPTATTKAIYEAVKKADVRAIVSKGWSARGSTKKQGQEEKEPEVPEECYVVDSIPHDWLFPRIDIALHHGGAGTTGASLRAGLVTLIHPFFGDQFFWSGRVDKLGAGLKVNTLDVDDLAALLAKAAKDRVMVEKAQRIGEAIRSERGVDNAIKFINTNLVLSKRKRPAMSQKDLQRHRRRSSVATSMSESGASDSQSQGGRRSSFTTNSASTSEAETDDDDEEGLDEGGEPTIRNTQTNAKDRSSWSFNGLLKSDSWKAAAIYPFGAASRTSGSVVSKSTSIPKKIKSHTSGLGGQSDAEEEEESGQRVASPQPMSRSASTASQSSSSSSSPLKKDSRPMSGTNSPRLAPDSPTLAPEGTTGERRVSGGGEVDGSSSPMRRGSSMLQMHKNLHLMPSMPHFSMPHLPNVMRSASIAGLSGSGSGAKEGERSRKESREGGTEPTEEERAAQARTHKTAKIEDERRKGLLVDKWKATDRWDLVKLWDPDTVELDEEGAAAAIAAATCQPSSASEDEREGGRDHLKKGEKLRKLQSESVTHL</sequence>
<feature type="compositionally biased region" description="Basic and acidic residues" evidence="8">
    <location>
        <begin position="315"/>
        <end position="342"/>
    </location>
</feature>
<feature type="region of interest" description="Disordered" evidence="8">
    <location>
        <begin position="1441"/>
        <end position="1519"/>
    </location>
</feature>
<feature type="compositionally biased region" description="Basic and acidic residues" evidence="8">
    <location>
        <begin position="1792"/>
        <end position="1808"/>
    </location>
</feature>